<name>A0ABY5FXH9_9MICO</name>
<evidence type="ECO:0000313" key="4">
    <source>
        <dbReference type="Proteomes" id="UP001060039"/>
    </source>
</evidence>
<keyword evidence="2" id="KW-0732">Signal</keyword>
<dbReference type="RefSeq" id="WP_255160117.1">
    <property type="nucleotide sequence ID" value="NZ_CP101497.1"/>
</dbReference>
<feature type="signal peptide" evidence="2">
    <location>
        <begin position="1"/>
        <end position="26"/>
    </location>
</feature>
<reference evidence="3" key="1">
    <citation type="submission" date="2022-07" db="EMBL/GenBank/DDBJ databases">
        <title>Taxonomic analysis of Microcella humidisoli nov. sp., isolated from riverside soil.</title>
        <authorList>
            <person name="Molina K.M."/>
            <person name="Kim S.B."/>
        </authorList>
    </citation>
    <scope>NUCLEOTIDE SEQUENCE</scope>
    <source>
        <strain evidence="3">MMS21-STM10</strain>
    </source>
</reference>
<keyword evidence="1" id="KW-0472">Membrane</keyword>
<feature type="transmembrane region" description="Helical" evidence="1">
    <location>
        <begin position="166"/>
        <end position="186"/>
    </location>
</feature>
<feature type="transmembrane region" description="Helical" evidence="1">
    <location>
        <begin position="50"/>
        <end position="77"/>
    </location>
</feature>
<proteinExistence type="predicted"/>
<feature type="transmembrane region" description="Helical" evidence="1">
    <location>
        <begin position="89"/>
        <end position="111"/>
    </location>
</feature>
<organism evidence="3 4">
    <name type="scientific">Microcella humidisoli</name>
    <dbReference type="NCBI Taxonomy" id="2963406"/>
    <lineage>
        <taxon>Bacteria</taxon>
        <taxon>Bacillati</taxon>
        <taxon>Actinomycetota</taxon>
        <taxon>Actinomycetes</taxon>
        <taxon>Micrococcales</taxon>
        <taxon>Microbacteriaceae</taxon>
        <taxon>Microcella</taxon>
    </lineage>
</organism>
<evidence type="ECO:0000256" key="2">
    <source>
        <dbReference type="SAM" id="SignalP"/>
    </source>
</evidence>
<feature type="transmembrane region" description="Helical" evidence="1">
    <location>
        <begin position="192"/>
        <end position="214"/>
    </location>
</feature>
<evidence type="ECO:0000256" key="1">
    <source>
        <dbReference type="SAM" id="Phobius"/>
    </source>
</evidence>
<protein>
    <recommendedName>
        <fullName evidence="5">DUF4386 family protein</fullName>
    </recommendedName>
</protein>
<evidence type="ECO:0000313" key="3">
    <source>
        <dbReference type="EMBL" id="UTT62984.1"/>
    </source>
</evidence>
<feature type="chain" id="PRO_5045975382" description="DUF4386 family protein" evidence="2">
    <location>
        <begin position="27"/>
        <end position="232"/>
    </location>
</feature>
<sequence length="232" mass="23744">MMTKRVVGVTAIALALSMVAQNIMFAVTGAPGYGDPIDTVIAWHEQNRAVVAIAVAQEAVHVPLLLGVLAGLHGIIGRRGGAGADWSRLAMLAGATVAAILALYSVTWIGAVLATAESADARALFSMLWQLHAAAFALSLPALGVTMIAVALATHRSRLSPPWQRLLALTGGVLLLAVGAFSLDIAAGSPMLFVGLPGLAVWIIWLLVTGVRMLRAGGADGSVRASTGTGGR</sequence>
<dbReference type="EMBL" id="CP101497">
    <property type="protein sequence ID" value="UTT62984.1"/>
    <property type="molecule type" value="Genomic_DNA"/>
</dbReference>
<gene>
    <name evidence="3" type="ORF">NNL39_02435</name>
</gene>
<feature type="transmembrane region" description="Helical" evidence="1">
    <location>
        <begin position="131"/>
        <end position="154"/>
    </location>
</feature>
<accession>A0ABY5FXH9</accession>
<keyword evidence="1" id="KW-1133">Transmembrane helix</keyword>
<evidence type="ECO:0008006" key="5">
    <source>
        <dbReference type="Google" id="ProtNLM"/>
    </source>
</evidence>
<dbReference type="Proteomes" id="UP001060039">
    <property type="component" value="Chromosome"/>
</dbReference>
<keyword evidence="4" id="KW-1185">Reference proteome</keyword>
<keyword evidence="1" id="KW-0812">Transmembrane</keyword>